<dbReference type="KEGG" id="str:Sterm_3917"/>
<protein>
    <submittedName>
        <fullName evidence="2">Prophage antirepressor</fullName>
    </submittedName>
</protein>
<dbReference type="HOGENOM" id="CLU_046670_0_3_0"/>
<dbReference type="eggNOG" id="COG3617">
    <property type="taxonomic scope" value="Bacteria"/>
</dbReference>
<evidence type="ECO:0000259" key="1">
    <source>
        <dbReference type="PROSITE" id="PS51750"/>
    </source>
</evidence>
<dbReference type="InterPro" id="IPR003497">
    <property type="entry name" value="BRO_N_domain"/>
</dbReference>
<dbReference type="AlphaFoldDB" id="D1AGN0"/>
<evidence type="ECO:0000313" key="2">
    <source>
        <dbReference type="EMBL" id="ACZ10750.1"/>
    </source>
</evidence>
<reference evidence="3" key="1">
    <citation type="submission" date="2009-09" db="EMBL/GenBank/DDBJ databases">
        <title>The complete chromosome of Sebaldella termitidis ATCC 33386.</title>
        <authorList>
            <consortium name="US DOE Joint Genome Institute (JGI-PGF)"/>
            <person name="Lucas S."/>
            <person name="Copeland A."/>
            <person name="Lapidus A."/>
            <person name="Glavina del Rio T."/>
            <person name="Dalin E."/>
            <person name="Tice H."/>
            <person name="Bruce D."/>
            <person name="Goodwin L."/>
            <person name="Pitluck S."/>
            <person name="Kyrpides N."/>
            <person name="Mavromatis K."/>
            <person name="Ivanova N."/>
            <person name="Mikhailova N."/>
            <person name="Sims D."/>
            <person name="Meincke L."/>
            <person name="Brettin T."/>
            <person name="Detter J.C."/>
            <person name="Han C."/>
            <person name="Larimer F."/>
            <person name="Land M."/>
            <person name="Hauser L."/>
            <person name="Markowitz V."/>
            <person name="Cheng J.F."/>
            <person name="Hugenholtz P."/>
            <person name="Woyke T."/>
            <person name="Wu D."/>
            <person name="Eisen J.A."/>
        </authorList>
    </citation>
    <scope>NUCLEOTIDE SEQUENCE [LARGE SCALE GENOMIC DNA]</scope>
    <source>
        <strain evidence="3">ATCC 33386 / NCTC 11300</strain>
    </source>
</reference>
<proteinExistence type="predicted"/>
<dbReference type="Proteomes" id="UP000000845">
    <property type="component" value="Chromosome"/>
</dbReference>
<dbReference type="RefSeq" id="WP_012863325.1">
    <property type="nucleotide sequence ID" value="NC_013517.1"/>
</dbReference>
<sequence length="245" mass="28009">MNNLIVKNEKFGQLEIYVDEKGKVWFPATEVAEMLGYKNPHKAILDHCKEHGVTFREVIANTGFGDSKQKKKYIDEGNVFRLITKSHIPGAEEFESWIFDEAIPQIMKTGKYEIKAPKNKILDQEIKLKNSRSRMANAYLKIANNTALPNEYRQVMLTYAANELSGTDILPLPSSEKRTFTATEIGEKLGISANKVGALTNTHDLKTDEFGKFVWDKSPYSPKQVETFRYYENIIPVLEEILKEI</sequence>
<feature type="domain" description="Bro-N" evidence="1">
    <location>
        <begin position="13"/>
        <end position="110"/>
    </location>
</feature>
<keyword evidence="3" id="KW-1185">Reference proteome</keyword>
<dbReference type="PANTHER" id="PTHR36180">
    <property type="entry name" value="DNA-BINDING PROTEIN-RELATED-RELATED"/>
    <property type="match status" value="1"/>
</dbReference>
<reference evidence="2 3" key="2">
    <citation type="journal article" date="2010" name="Stand. Genomic Sci.">
        <title>Complete genome sequence of Sebaldella termitidis type strain (NCTC 11300).</title>
        <authorList>
            <person name="Harmon-Smith M."/>
            <person name="Celia L."/>
            <person name="Chertkov O."/>
            <person name="Lapidus A."/>
            <person name="Copeland A."/>
            <person name="Glavina Del Rio T."/>
            <person name="Nolan M."/>
            <person name="Lucas S."/>
            <person name="Tice H."/>
            <person name="Cheng J.F."/>
            <person name="Han C."/>
            <person name="Detter J.C."/>
            <person name="Bruce D."/>
            <person name="Goodwin L."/>
            <person name="Pitluck S."/>
            <person name="Pati A."/>
            <person name="Liolios K."/>
            <person name="Ivanova N."/>
            <person name="Mavromatis K."/>
            <person name="Mikhailova N."/>
            <person name="Chen A."/>
            <person name="Palaniappan K."/>
            <person name="Land M."/>
            <person name="Hauser L."/>
            <person name="Chang Y.J."/>
            <person name="Jeffries C.D."/>
            <person name="Brettin T."/>
            <person name="Goker M."/>
            <person name="Beck B."/>
            <person name="Bristow J."/>
            <person name="Eisen J.A."/>
            <person name="Markowitz V."/>
            <person name="Hugenholtz P."/>
            <person name="Kyrpides N.C."/>
            <person name="Klenk H.P."/>
            <person name="Chen F."/>
        </authorList>
    </citation>
    <scope>NUCLEOTIDE SEQUENCE [LARGE SCALE GENOMIC DNA]</scope>
    <source>
        <strain evidence="3">ATCC 33386 / NCTC 11300</strain>
    </source>
</reference>
<dbReference type="EMBL" id="CP001739">
    <property type="protein sequence ID" value="ACZ10750.1"/>
    <property type="molecule type" value="Genomic_DNA"/>
</dbReference>
<dbReference type="SMART" id="SM01040">
    <property type="entry name" value="Bro-N"/>
    <property type="match status" value="1"/>
</dbReference>
<name>D1AGN0_SEBTE</name>
<evidence type="ECO:0000313" key="3">
    <source>
        <dbReference type="Proteomes" id="UP000000845"/>
    </source>
</evidence>
<gene>
    <name evidence="2" type="ordered locus">Sterm_3917</name>
</gene>
<dbReference type="Pfam" id="PF02498">
    <property type="entry name" value="Bro-N"/>
    <property type="match status" value="1"/>
</dbReference>
<accession>D1AGN0</accession>
<dbReference type="STRING" id="526218.Sterm_3917"/>
<dbReference type="PROSITE" id="PS51750">
    <property type="entry name" value="BRO_N"/>
    <property type="match status" value="1"/>
</dbReference>
<dbReference type="PANTHER" id="PTHR36180:SF2">
    <property type="entry name" value="BRO FAMILY PROTEIN"/>
    <property type="match status" value="1"/>
</dbReference>
<organism evidence="2 3">
    <name type="scientific">Sebaldella termitidis (strain ATCC 33386 / NCTC 11300)</name>
    <dbReference type="NCBI Taxonomy" id="526218"/>
    <lineage>
        <taxon>Bacteria</taxon>
        <taxon>Fusobacteriati</taxon>
        <taxon>Fusobacteriota</taxon>
        <taxon>Fusobacteriia</taxon>
        <taxon>Fusobacteriales</taxon>
        <taxon>Leptotrichiaceae</taxon>
        <taxon>Sebaldella</taxon>
    </lineage>
</organism>